<dbReference type="EMBL" id="QNVH01000043">
    <property type="protein sequence ID" value="TDA38227.1"/>
    <property type="molecule type" value="Genomic_DNA"/>
</dbReference>
<gene>
    <name evidence="5" type="ORF">DSO08_04480</name>
</gene>
<protein>
    <recommendedName>
        <fullName evidence="3">[methylamine--corrinoid protein] Co-methyltransferase</fullName>
        <ecNumber evidence="3">2.1.1.248</ecNumber>
    </recommendedName>
</protein>
<dbReference type="InterPro" id="IPR008031">
    <property type="entry name" value="MtmB_MeTrfase"/>
</dbReference>
<dbReference type="GO" id="GO:0043852">
    <property type="term" value="F:monomethylamine methyltransferase activity"/>
    <property type="evidence" value="ECO:0007669"/>
    <property type="project" value="UniProtKB-EC"/>
</dbReference>
<dbReference type="AlphaFoldDB" id="A0A523BBA0"/>
<dbReference type="GO" id="GO:0032259">
    <property type="term" value="P:methylation"/>
    <property type="evidence" value="ECO:0007669"/>
    <property type="project" value="InterPro"/>
</dbReference>
<dbReference type="UniPathway" id="UPA00643"/>
<dbReference type="Gene3D" id="3.20.20.460">
    <property type="entry name" value="Monomethylamine methyltransferase MtmB"/>
    <property type="match status" value="1"/>
</dbReference>
<sequence>MNSIWEVIDRAETGPYMEERDFDLKVVAKKCRELVKEYEIRFDPNEIVTTDDSMADDVYEA</sequence>
<dbReference type="Proteomes" id="UP000315399">
    <property type="component" value="Unassembled WGS sequence"/>
</dbReference>
<evidence type="ECO:0000256" key="3">
    <source>
        <dbReference type="ARBA" id="ARBA00012853"/>
    </source>
</evidence>
<dbReference type="InterPro" id="IPR036655">
    <property type="entry name" value="MtmB_sf"/>
</dbReference>
<evidence type="ECO:0000313" key="5">
    <source>
        <dbReference type="EMBL" id="TDA38227.1"/>
    </source>
</evidence>
<dbReference type="Pfam" id="PF05369">
    <property type="entry name" value="MtmB"/>
    <property type="match status" value="1"/>
</dbReference>
<accession>A0A523BBA0</accession>
<evidence type="ECO:0000313" key="6">
    <source>
        <dbReference type="Proteomes" id="UP000315399"/>
    </source>
</evidence>
<feature type="non-terminal residue" evidence="5">
    <location>
        <position position="61"/>
    </location>
</feature>
<comment type="catalytic activity">
    <reaction evidence="4">
        <text>Co(I)-[methylamine-specific corrinoid protein] + methylamine + H(+) = methyl-Co(III)-[methylamine-specific corrinoid protein] + NH4(+)</text>
        <dbReference type="Rhea" id="RHEA:26059"/>
        <dbReference type="Rhea" id="RHEA-COMP:11120"/>
        <dbReference type="Rhea" id="RHEA-COMP:11121"/>
        <dbReference type="ChEBI" id="CHEBI:15378"/>
        <dbReference type="ChEBI" id="CHEBI:28938"/>
        <dbReference type="ChEBI" id="CHEBI:59338"/>
        <dbReference type="ChEBI" id="CHEBI:85033"/>
        <dbReference type="ChEBI" id="CHEBI:85035"/>
        <dbReference type="EC" id="2.1.1.248"/>
    </reaction>
</comment>
<name>A0A523BBA0_9CREN</name>
<comment type="similarity">
    <text evidence="2">Belongs to the monomethylamine methyltransferase family.</text>
</comment>
<reference evidence="5 6" key="1">
    <citation type="journal article" date="2019" name="Nat. Microbiol.">
        <title>Expanding anaerobic alkane metabolism in the domain of Archaea.</title>
        <authorList>
            <person name="Wang Y."/>
            <person name="Wegener G."/>
            <person name="Hou J."/>
            <person name="Wang F."/>
            <person name="Xiao X."/>
        </authorList>
    </citation>
    <scope>NUCLEOTIDE SEQUENCE [LARGE SCALE GENOMIC DNA]</scope>
    <source>
        <strain evidence="5">WYZ-LMO10</strain>
    </source>
</reference>
<comment type="caution">
    <text evidence="5">The sequence shown here is derived from an EMBL/GenBank/DDBJ whole genome shotgun (WGS) entry which is preliminary data.</text>
</comment>
<evidence type="ECO:0000256" key="4">
    <source>
        <dbReference type="ARBA" id="ARBA00047505"/>
    </source>
</evidence>
<organism evidence="5 6">
    <name type="scientific">Thermoproteota archaeon</name>
    <dbReference type="NCBI Taxonomy" id="2056631"/>
    <lineage>
        <taxon>Archaea</taxon>
        <taxon>Thermoproteota</taxon>
    </lineage>
</organism>
<proteinExistence type="inferred from homology"/>
<evidence type="ECO:0000256" key="1">
    <source>
        <dbReference type="ARBA" id="ARBA00005111"/>
    </source>
</evidence>
<evidence type="ECO:0000256" key="2">
    <source>
        <dbReference type="ARBA" id="ARBA00009675"/>
    </source>
</evidence>
<dbReference type="EC" id="2.1.1.248" evidence="3"/>
<comment type="pathway">
    <text evidence="1">One-carbon metabolism; methanogenesis from methylamine.</text>
</comment>
<dbReference type="SUPFAM" id="SSF75098">
    <property type="entry name" value="Monomethylamine methyltransferase MtmB"/>
    <property type="match status" value="1"/>
</dbReference>